<reference evidence="2 3" key="2">
    <citation type="submission" date="2024-07" db="EMBL/GenBank/DDBJ databases">
        <authorList>
            <person name="Akdeniz Z."/>
        </authorList>
    </citation>
    <scope>NUCLEOTIDE SEQUENCE [LARGE SCALE GENOMIC DNA]</scope>
</reference>
<dbReference type="AlphaFoldDB" id="A0AA86VSV0"/>
<evidence type="ECO:0000313" key="3">
    <source>
        <dbReference type="Proteomes" id="UP001642409"/>
    </source>
</evidence>
<sequence>MDKLFPQPQYVKIPNCVAPQGISNPHFKPEEINRAIMSLKSSKESGPDGINHVLLKRAAASNPKILDLLSNCYEHLTRKTQSKYQNCLNSQQLLSLKEMMVQDHYHKLTLSYKCSTVYYYNI</sequence>
<evidence type="ECO:0000313" key="1">
    <source>
        <dbReference type="EMBL" id="CAI9976498.1"/>
    </source>
</evidence>
<reference evidence="1" key="1">
    <citation type="submission" date="2023-06" db="EMBL/GenBank/DDBJ databases">
        <authorList>
            <person name="Kurt Z."/>
        </authorList>
    </citation>
    <scope>NUCLEOTIDE SEQUENCE</scope>
</reference>
<protein>
    <submittedName>
        <fullName evidence="2">Hypothetical_protein</fullName>
    </submittedName>
</protein>
<gene>
    <name evidence="1" type="ORF">HINF_LOCUS64143</name>
    <name evidence="2" type="ORF">HINF_LOCUS7243</name>
</gene>
<dbReference type="EMBL" id="CAXDID020000015">
    <property type="protein sequence ID" value="CAL5982664.1"/>
    <property type="molecule type" value="Genomic_DNA"/>
</dbReference>
<organism evidence="1">
    <name type="scientific">Hexamita inflata</name>
    <dbReference type="NCBI Taxonomy" id="28002"/>
    <lineage>
        <taxon>Eukaryota</taxon>
        <taxon>Metamonada</taxon>
        <taxon>Diplomonadida</taxon>
        <taxon>Hexamitidae</taxon>
        <taxon>Hexamitinae</taxon>
        <taxon>Hexamita</taxon>
    </lineage>
</organism>
<dbReference type="Proteomes" id="UP001642409">
    <property type="component" value="Unassembled WGS sequence"/>
</dbReference>
<proteinExistence type="predicted"/>
<dbReference type="EMBL" id="CATOUU010001174">
    <property type="protein sequence ID" value="CAI9976498.1"/>
    <property type="molecule type" value="Genomic_DNA"/>
</dbReference>
<keyword evidence="3" id="KW-1185">Reference proteome</keyword>
<accession>A0AA86VSV0</accession>
<name>A0AA86VSV0_9EUKA</name>
<comment type="caution">
    <text evidence="1">The sequence shown here is derived from an EMBL/GenBank/DDBJ whole genome shotgun (WGS) entry which is preliminary data.</text>
</comment>
<evidence type="ECO:0000313" key="2">
    <source>
        <dbReference type="EMBL" id="CAL5982664.1"/>
    </source>
</evidence>